<evidence type="ECO:0000256" key="2">
    <source>
        <dbReference type="ARBA" id="ARBA00022603"/>
    </source>
</evidence>
<dbReference type="AlphaFoldDB" id="A0A933GJB9"/>
<gene>
    <name evidence="10" type="ORF">HY730_00910</name>
</gene>
<dbReference type="EMBL" id="JACQWF010000041">
    <property type="protein sequence ID" value="MBI4594921.1"/>
    <property type="molecule type" value="Genomic_DNA"/>
</dbReference>
<dbReference type="GO" id="GO:0032259">
    <property type="term" value="P:methylation"/>
    <property type="evidence" value="ECO:0007669"/>
    <property type="project" value="UniProtKB-KW"/>
</dbReference>
<evidence type="ECO:0000313" key="11">
    <source>
        <dbReference type="Proteomes" id="UP000772181"/>
    </source>
</evidence>
<accession>A0A933GJB9</accession>
<keyword evidence="5 7" id="KW-0479">Metal-binding</keyword>
<dbReference type="PIRSF" id="PIRSF037505">
    <property type="entry name" value="Betaine_HMT"/>
    <property type="match status" value="1"/>
</dbReference>
<dbReference type="GO" id="GO:0046653">
    <property type="term" value="P:tetrahydrofolate metabolic process"/>
    <property type="evidence" value="ECO:0007669"/>
    <property type="project" value="TreeGrafter"/>
</dbReference>
<evidence type="ECO:0000259" key="9">
    <source>
        <dbReference type="PROSITE" id="PS50970"/>
    </source>
</evidence>
<evidence type="ECO:0000313" key="10">
    <source>
        <dbReference type="EMBL" id="MBI4594921.1"/>
    </source>
</evidence>
<dbReference type="GO" id="GO:0050667">
    <property type="term" value="P:homocysteine metabolic process"/>
    <property type="evidence" value="ECO:0007669"/>
    <property type="project" value="TreeGrafter"/>
</dbReference>
<reference evidence="10" key="1">
    <citation type="submission" date="2020-07" db="EMBL/GenBank/DDBJ databases">
        <title>Huge and variable diversity of episymbiotic CPR bacteria and DPANN archaea in groundwater ecosystems.</title>
        <authorList>
            <person name="He C.Y."/>
            <person name="Keren R."/>
            <person name="Whittaker M."/>
            <person name="Farag I.F."/>
            <person name="Doudna J."/>
            <person name="Cate J.H.D."/>
            <person name="Banfield J.F."/>
        </authorList>
    </citation>
    <scope>NUCLEOTIDE SEQUENCE</scope>
    <source>
        <strain evidence="10">NC_groundwater_1482_Ag_S-0.65um_47_24</strain>
    </source>
</reference>
<evidence type="ECO:0000256" key="7">
    <source>
        <dbReference type="PIRSR" id="PIRSR037505-2"/>
    </source>
</evidence>
<comment type="cofactor">
    <cofactor evidence="7">
        <name>Zn(2+)</name>
        <dbReference type="ChEBI" id="CHEBI:29105"/>
    </cofactor>
    <text evidence="7">Binds 1 zinc ion per subunit.</text>
</comment>
<name>A0A933GJB9_UNCTE</name>
<feature type="binding site" evidence="7 8">
    <location>
        <position position="210"/>
    </location>
    <ligand>
        <name>Zn(2+)</name>
        <dbReference type="ChEBI" id="CHEBI:29105"/>
    </ligand>
</feature>
<comment type="similarity">
    <text evidence="1">Belongs to the vitamin-B12 dependent methionine synthase family.</text>
</comment>
<dbReference type="Proteomes" id="UP000772181">
    <property type="component" value="Unassembled WGS sequence"/>
</dbReference>
<protein>
    <submittedName>
        <fullName evidence="10">Homocysteine S-methyltransferase family protein</fullName>
    </submittedName>
</protein>
<dbReference type="Gene3D" id="3.20.20.330">
    <property type="entry name" value="Homocysteine-binding-like domain"/>
    <property type="match status" value="1"/>
</dbReference>
<keyword evidence="2 8" id="KW-0489">Methyltransferase</keyword>
<dbReference type="PANTHER" id="PTHR45833:SF1">
    <property type="entry name" value="METHIONINE SYNTHASE"/>
    <property type="match status" value="1"/>
</dbReference>
<proteinExistence type="inferred from homology"/>
<keyword evidence="6" id="KW-0170">Cobalt</keyword>
<evidence type="ECO:0000256" key="8">
    <source>
        <dbReference type="PROSITE-ProRule" id="PRU00333"/>
    </source>
</evidence>
<keyword evidence="7 8" id="KW-0862">Zinc</keyword>
<dbReference type="InterPro" id="IPR017226">
    <property type="entry name" value="BHMT-like"/>
</dbReference>
<evidence type="ECO:0000256" key="1">
    <source>
        <dbReference type="ARBA" id="ARBA00010398"/>
    </source>
</evidence>
<dbReference type="SUPFAM" id="SSF82282">
    <property type="entry name" value="Homocysteine S-methyltransferase"/>
    <property type="match status" value="1"/>
</dbReference>
<evidence type="ECO:0000256" key="5">
    <source>
        <dbReference type="ARBA" id="ARBA00022723"/>
    </source>
</evidence>
<dbReference type="InterPro" id="IPR036589">
    <property type="entry name" value="HCY_dom_sf"/>
</dbReference>
<organism evidence="10 11">
    <name type="scientific">Tectimicrobiota bacterium</name>
    <dbReference type="NCBI Taxonomy" id="2528274"/>
    <lineage>
        <taxon>Bacteria</taxon>
        <taxon>Pseudomonadati</taxon>
        <taxon>Nitrospinota/Tectimicrobiota group</taxon>
        <taxon>Candidatus Tectimicrobiota</taxon>
    </lineage>
</organism>
<sequence>MRRDFLELIERETIIFDGAMGTMLQMKGLAGGDCPELWNRKRPDVIREIHQAYFLAGCQVVETNTFGANSIKLKSYDLEDQVYELNYLGARLARESAPAEGFVAASIGPTGKFLEPLGNISREKMYSVFKEQIEALIKGGVDIICIETMMDLEEAKLAVQAAKENSSLPIIATMTFDLDRNGFRTMMGVDPKTAIKELGGAGVDVLGANCGNGPKEMVQLMKEMRDITSMPLIAQPNAGLPQLKEGKTVFSLNPEDFASYVRSFKEVGLNILGGCCGTTPQHMKKVVEIVKGE</sequence>
<dbReference type="GO" id="GO:0005829">
    <property type="term" value="C:cytosol"/>
    <property type="evidence" value="ECO:0007669"/>
    <property type="project" value="TreeGrafter"/>
</dbReference>
<keyword evidence="4" id="KW-0949">S-adenosyl-L-methionine</keyword>
<evidence type="ECO:0000256" key="6">
    <source>
        <dbReference type="ARBA" id="ARBA00023285"/>
    </source>
</evidence>
<dbReference type="InterPro" id="IPR003726">
    <property type="entry name" value="HCY_dom"/>
</dbReference>
<dbReference type="GO" id="GO:0008705">
    <property type="term" value="F:methionine synthase activity"/>
    <property type="evidence" value="ECO:0007669"/>
    <property type="project" value="TreeGrafter"/>
</dbReference>
<dbReference type="PROSITE" id="PS50970">
    <property type="entry name" value="HCY"/>
    <property type="match status" value="1"/>
</dbReference>
<comment type="caution">
    <text evidence="10">The sequence shown here is derived from an EMBL/GenBank/DDBJ whole genome shotgun (WGS) entry which is preliminary data.</text>
</comment>
<dbReference type="InterPro" id="IPR050554">
    <property type="entry name" value="Met_Synthase/Corrinoid"/>
</dbReference>
<dbReference type="PANTHER" id="PTHR45833">
    <property type="entry name" value="METHIONINE SYNTHASE"/>
    <property type="match status" value="1"/>
</dbReference>
<evidence type="ECO:0000256" key="3">
    <source>
        <dbReference type="ARBA" id="ARBA00022679"/>
    </source>
</evidence>
<dbReference type="Pfam" id="PF02574">
    <property type="entry name" value="S-methyl_trans"/>
    <property type="match status" value="1"/>
</dbReference>
<keyword evidence="3 8" id="KW-0808">Transferase</keyword>
<evidence type="ECO:0000256" key="4">
    <source>
        <dbReference type="ARBA" id="ARBA00022691"/>
    </source>
</evidence>
<feature type="domain" description="Hcy-binding" evidence="9">
    <location>
        <begin position="2"/>
        <end position="290"/>
    </location>
</feature>
<feature type="binding site" evidence="7 8">
    <location>
        <position position="276"/>
    </location>
    <ligand>
        <name>Zn(2+)</name>
        <dbReference type="ChEBI" id="CHEBI:29105"/>
    </ligand>
</feature>
<dbReference type="GO" id="GO:0008270">
    <property type="term" value="F:zinc ion binding"/>
    <property type="evidence" value="ECO:0007669"/>
    <property type="project" value="InterPro"/>
</dbReference>
<feature type="binding site" evidence="7 8">
    <location>
        <position position="275"/>
    </location>
    <ligand>
        <name>Zn(2+)</name>
        <dbReference type="ChEBI" id="CHEBI:29105"/>
    </ligand>
</feature>